<proteinExistence type="predicted"/>
<dbReference type="EMBL" id="GBRH01226928">
    <property type="protein sequence ID" value="JAD70967.1"/>
    <property type="molecule type" value="Transcribed_RNA"/>
</dbReference>
<feature type="compositionally biased region" description="Polar residues" evidence="1">
    <location>
        <begin position="12"/>
        <end position="23"/>
    </location>
</feature>
<name>A0A0A9CHH6_ARUDO</name>
<dbReference type="AlphaFoldDB" id="A0A0A9CHH6"/>
<protein>
    <submittedName>
        <fullName evidence="2">Uncharacterized protein</fullName>
    </submittedName>
</protein>
<reference evidence="2" key="2">
    <citation type="journal article" date="2015" name="Data Brief">
        <title>Shoot transcriptome of the giant reed, Arundo donax.</title>
        <authorList>
            <person name="Barrero R.A."/>
            <person name="Guerrero F.D."/>
            <person name="Moolhuijzen P."/>
            <person name="Goolsby J.A."/>
            <person name="Tidwell J."/>
            <person name="Bellgard S.E."/>
            <person name="Bellgard M.I."/>
        </authorList>
    </citation>
    <scope>NUCLEOTIDE SEQUENCE</scope>
    <source>
        <tissue evidence="2">Shoot tissue taken approximately 20 cm above the soil surface</tissue>
    </source>
</reference>
<sequence>MTSTNPEEDLATENSTEIMKLNS</sequence>
<evidence type="ECO:0000256" key="1">
    <source>
        <dbReference type="SAM" id="MobiDB-lite"/>
    </source>
</evidence>
<organism evidence="2">
    <name type="scientific">Arundo donax</name>
    <name type="common">Giant reed</name>
    <name type="synonym">Donax arundinaceus</name>
    <dbReference type="NCBI Taxonomy" id="35708"/>
    <lineage>
        <taxon>Eukaryota</taxon>
        <taxon>Viridiplantae</taxon>
        <taxon>Streptophyta</taxon>
        <taxon>Embryophyta</taxon>
        <taxon>Tracheophyta</taxon>
        <taxon>Spermatophyta</taxon>
        <taxon>Magnoliopsida</taxon>
        <taxon>Liliopsida</taxon>
        <taxon>Poales</taxon>
        <taxon>Poaceae</taxon>
        <taxon>PACMAD clade</taxon>
        <taxon>Arundinoideae</taxon>
        <taxon>Arundineae</taxon>
        <taxon>Arundo</taxon>
    </lineage>
</organism>
<accession>A0A0A9CHH6</accession>
<feature type="region of interest" description="Disordered" evidence="1">
    <location>
        <begin position="1"/>
        <end position="23"/>
    </location>
</feature>
<feature type="compositionally biased region" description="Acidic residues" evidence="1">
    <location>
        <begin position="1"/>
        <end position="11"/>
    </location>
</feature>
<evidence type="ECO:0000313" key="2">
    <source>
        <dbReference type="EMBL" id="JAD70967.1"/>
    </source>
</evidence>
<reference evidence="2" key="1">
    <citation type="submission" date="2014-09" db="EMBL/GenBank/DDBJ databases">
        <authorList>
            <person name="Magalhaes I.L.F."/>
            <person name="Oliveira U."/>
            <person name="Santos F.R."/>
            <person name="Vidigal T.H.D.A."/>
            <person name="Brescovit A.D."/>
            <person name="Santos A.J."/>
        </authorList>
    </citation>
    <scope>NUCLEOTIDE SEQUENCE</scope>
    <source>
        <tissue evidence="2">Shoot tissue taken approximately 20 cm above the soil surface</tissue>
    </source>
</reference>